<name>E4SNU5_LACAR</name>
<keyword evidence="1" id="KW-0812">Transmembrane</keyword>
<evidence type="ECO:0000313" key="2">
    <source>
        <dbReference type="EMBL" id="ADQ60036.1"/>
    </source>
</evidence>
<dbReference type="AlphaFoldDB" id="E4SNU5"/>
<dbReference type="Proteomes" id="UP000007033">
    <property type="component" value="Chromosome"/>
</dbReference>
<sequence length="57" mass="6557">MSKNNRKILGAIELILLILTIVISYIWEDYAILLAFITTIFGIWSISRLTSSKIVRM</sequence>
<dbReference type="EMBL" id="CP002338">
    <property type="protein sequence ID" value="ADQ60036.1"/>
    <property type="molecule type" value="Genomic_DNA"/>
</dbReference>
<evidence type="ECO:0000256" key="1">
    <source>
        <dbReference type="SAM" id="Phobius"/>
    </source>
</evidence>
<organism evidence="2 3">
    <name type="scientific">Lactobacillus amylovorus (strain GRL 1112)</name>
    <dbReference type="NCBI Taxonomy" id="695560"/>
    <lineage>
        <taxon>Bacteria</taxon>
        <taxon>Bacillati</taxon>
        <taxon>Bacillota</taxon>
        <taxon>Bacilli</taxon>
        <taxon>Lactobacillales</taxon>
        <taxon>Lactobacillaceae</taxon>
        <taxon>Lactobacillus</taxon>
    </lineage>
</organism>
<accession>E4SNU5</accession>
<evidence type="ECO:0000313" key="3">
    <source>
        <dbReference type="Proteomes" id="UP000007033"/>
    </source>
</evidence>
<reference evidence="2 3" key="1">
    <citation type="journal article" date="2011" name="J. Bacteriol.">
        <title>Genome sequence of Lactobacillus amylovorus GRL1112.</title>
        <authorList>
            <person name="Kant R."/>
            <person name="Paulin L."/>
            <person name="Alatalo E."/>
            <person name="de Vos W.M."/>
            <person name="Palva A."/>
        </authorList>
    </citation>
    <scope>NUCLEOTIDE SEQUENCE [LARGE SCALE GENOMIC DNA]</scope>
    <source>
        <strain evidence="2 3">GRL 1112</strain>
    </source>
</reference>
<feature type="transmembrane region" description="Helical" evidence="1">
    <location>
        <begin position="32"/>
        <end position="51"/>
    </location>
</feature>
<dbReference type="HOGENOM" id="CLU_2990850_0_0_9"/>
<dbReference type="KEGG" id="lam:LA2_10675"/>
<keyword evidence="1" id="KW-0472">Membrane</keyword>
<gene>
    <name evidence="2" type="ordered locus">LA2_10675</name>
</gene>
<keyword evidence="1" id="KW-1133">Transmembrane helix</keyword>
<feature type="transmembrane region" description="Helical" evidence="1">
    <location>
        <begin position="7"/>
        <end position="26"/>
    </location>
</feature>
<protein>
    <submittedName>
        <fullName evidence="2">Uncharacterized protein</fullName>
    </submittedName>
</protein>
<proteinExistence type="predicted"/>